<dbReference type="OrthoDB" id="466583at2"/>
<accession>A0A433VMA2</accession>
<organism evidence="1 2">
    <name type="scientific">Dulcicalothrix desertica PCC 7102</name>
    <dbReference type="NCBI Taxonomy" id="232991"/>
    <lineage>
        <taxon>Bacteria</taxon>
        <taxon>Bacillati</taxon>
        <taxon>Cyanobacteriota</taxon>
        <taxon>Cyanophyceae</taxon>
        <taxon>Nostocales</taxon>
        <taxon>Calotrichaceae</taxon>
        <taxon>Dulcicalothrix</taxon>
    </lineage>
</organism>
<gene>
    <name evidence="1" type="ORF">DSM106972_024160</name>
</gene>
<name>A0A433VMA2_9CYAN</name>
<keyword evidence="2" id="KW-1185">Reference proteome</keyword>
<evidence type="ECO:0000313" key="2">
    <source>
        <dbReference type="Proteomes" id="UP000271624"/>
    </source>
</evidence>
<protein>
    <recommendedName>
        <fullName evidence="3">Dynamin family protein</fullName>
    </recommendedName>
</protein>
<dbReference type="Gene3D" id="3.40.50.300">
    <property type="entry name" value="P-loop containing nucleotide triphosphate hydrolases"/>
    <property type="match status" value="1"/>
</dbReference>
<dbReference type="InterPro" id="IPR027417">
    <property type="entry name" value="P-loop_NTPase"/>
</dbReference>
<reference evidence="1" key="2">
    <citation type="journal article" date="2019" name="Genome Biol. Evol.">
        <title>Day and night: Metabolic profiles and evolutionary relationships of six axenic non-marine cyanobacteria.</title>
        <authorList>
            <person name="Will S.E."/>
            <person name="Henke P."/>
            <person name="Boedeker C."/>
            <person name="Huang S."/>
            <person name="Brinkmann H."/>
            <person name="Rohde M."/>
            <person name="Jarek M."/>
            <person name="Friedl T."/>
            <person name="Seufert S."/>
            <person name="Schumacher M."/>
            <person name="Overmann J."/>
            <person name="Neumann-Schaal M."/>
            <person name="Petersen J."/>
        </authorList>
    </citation>
    <scope>NUCLEOTIDE SEQUENCE [LARGE SCALE GENOMIC DNA]</scope>
    <source>
        <strain evidence="1">PCC 7102</strain>
    </source>
</reference>
<reference evidence="1" key="1">
    <citation type="submission" date="2018-12" db="EMBL/GenBank/DDBJ databases">
        <authorList>
            <person name="Will S."/>
            <person name="Neumann-Schaal M."/>
            <person name="Henke P."/>
        </authorList>
    </citation>
    <scope>NUCLEOTIDE SEQUENCE</scope>
    <source>
        <strain evidence="1">PCC 7102</strain>
    </source>
</reference>
<dbReference type="SUPFAM" id="SSF52540">
    <property type="entry name" value="P-loop containing nucleoside triphosphate hydrolases"/>
    <property type="match status" value="1"/>
</dbReference>
<comment type="caution">
    <text evidence="1">The sequence shown here is derived from an EMBL/GenBank/DDBJ whole genome shotgun (WGS) entry which is preliminary data.</text>
</comment>
<dbReference type="EMBL" id="RSCL01000005">
    <property type="protein sequence ID" value="RUT07155.1"/>
    <property type="molecule type" value="Genomic_DNA"/>
</dbReference>
<dbReference type="AlphaFoldDB" id="A0A433VMA2"/>
<evidence type="ECO:0000313" key="1">
    <source>
        <dbReference type="EMBL" id="RUT07155.1"/>
    </source>
</evidence>
<evidence type="ECO:0008006" key="3">
    <source>
        <dbReference type="Google" id="ProtNLM"/>
    </source>
</evidence>
<proteinExistence type="predicted"/>
<sequence length="873" mass="98893">MKSDTAVELLRRYKEYGESILQCLNLVAENPPPTQAWVQTTISESIQTFQHYAQKTIEISSSPVKIGIMGEFSSGKTLLLGSLIGYADALPVSETPTTGNVTAIHLIQQQGLQTTKVGHFTVQYLSHEGVRECLRFMLKEVEIRAQAAKLPPAPIATLRSLQPTTFIDAKSILTWCELAWNQTQSLELRCLLRELVIFVRTYTLYGTDICGRVYQVDQLIAKKGLRLVEPPMNILELEFERIPTPYKRWNNLQAPNSEDLQHTFSLISRIDVTVELSREIWDLSGLQGTNEFILLDFPGLGAADSSVRDTFLSLRELAEVQTILLLLNGRYPGGATAAKIRSMLERNKGEDLKDRIIVGVGRFNQLPMSPSDERALDILVQQVSEPGDNDAIFSVFNEPLNEEVVLEQLPILQLIVASASNLTTEKKNIVLLSQLHGLNKLAEVSRLVQVCSPEFLPDLEIPNKLEELRARDKWQQLSELLPASSTLSKQLSHYIDDGGISRLRSLLKEHVSVHGMKQLLEDVQRTAQVLRSEQVKLENTLQEVAAYMPVVENPAFLTLRQAVETLVGVYRQFQEDLDRQPILTNRSGVSVSDIVKDELTNKIFFDWSEWTLLLDRTKNGIISLDKGERFFEEDEFDDSIPTTSEDFYPAFVQTLRDMQAFAHDRITEAVIDLFGKISRNVELERSKINSLILPEMEQYILHNYGNKQARLFRNLLRAIEPVSKWQKLIIERSALSGSITPIQADALFPLAQRDSKHNQCQIFDWSPQKSYPVTPRPFNHQIAVLRLRDEITTSSGLHLIQYVSQLTKQVKSSFTVATKEIVDSLQDLLKSKNEPLLRYIASAEERSNREGRAPQPPWLEALSQIVAISYPEE</sequence>
<dbReference type="RefSeq" id="WP_127080993.1">
    <property type="nucleotide sequence ID" value="NZ_RSCL01000005.1"/>
</dbReference>
<dbReference type="Proteomes" id="UP000271624">
    <property type="component" value="Unassembled WGS sequence"/>
</dbReference>